<dbReference type="InterPro" id="IPR047129">
    <property type="entry name" value="PPA2-like"/>
</dbReference>
<dbReference type="InterPro" id="IPR006186">
    <property type="entry name" value="Ser/Thr-sp_prot-phosphatase"/>
</dbReference>
<keyword evidence="3" id="KW-0464">Manganese</keyword>
<keyword evidence="2" id="KW-0378">Hydrolase</keyword>
<proteinExistence type="predicted"/>
<keyword evidence="1" id="KW-0479">Metal-binding</keyword>
<protein>
    <submittedName>
        <fullName evidence="4">Uncharacterized protein</fullName>
    </submittedName>
</protein>
<keyword evidence="5" id="KW-1185">Reference proteome</keyword>
<dbReference type="EMBL" id="JADFTS010000006">
    <property type="protein sequence ID" value="KAF9600411.1"/>
    <property type="molecule type" value="Genomic_DNA"/>
</dbReference>
<reference evidence="4 5" key="1">
    <citation type="submission" date="2020-10" db="EMBL/GenBank/DDBJ databases">
        <title>The Coptis chinensis genome and diversification of protoberbering-type alkaloids.</title>
        <authorList>
            <person name="Wang B."/>
            <person name="Shu S."/>
            <person name="Song C."/>
            <person name="Liu Y."/>
        </authorList>
    </citation>
    <scope>NUCLEOTIDE SEQUENCE [LARGE SCALE GENOMIC DNA]</scope>
    <source>
        <strain evidence="4">HL-2020</strain>
        <tissue evidence="4">Leaf</tissue>
    </source>
</reference>
<dbReference type="SUPFAM" id="SSF56300">
    <property type="entry name" value="Metallo-dependent phosphatases"/>
    <property type="match status" value="1"/>
</dbReference>
<evidence type="ECO:0000256" key="1">
    <source>
        <dbReference type="ARBA" id="ARBA00022723"/>
    </source>
</evidence>
<dbReference type="AlphaFoldDB" id="A0A835HK34"/>
<dbReference type="OrthoDB" id="1930084at2759"/>
<name>A0A835HK34_9MAGN</name>
<comment type="caution">
    <text evidence="4">The sequence shown here is derived from an EMBL/GenBank/DDBJ whole genome shotgun (WGS) entry which is preliminary data.</text>
</comment>
<accession>A0A835HK34</accession>
<evidence type="ECO:0000313" key="4">
    <source>
        <dbReference type="EMBL" id="KAF9600411.1"/>
    </source>
</evidence>
<evidence type="ECO:0000313" key="5">
    <source>
        <dbReference type="Proteomes" id="UP000631114"/>
    </source>
</evidence>
<dbReference type="Gene3D" id="3.60.21.10">
    <property type="match status" value="1"/>
</dbReference>
<organism evidence="4 5">
    <name type="scientific">Coptis chinensis</name>
    <dbReference type="NCBI Taxonomy" id="261450"/>
    <lineage>
        <taxon>Eukaryota</taxon>
        <taxon>Viridiplantae</taxon>
        <taxon>Streptophyta</taxon>
        <taxon>Embryophyta</taxon>
        <taxon>Tracheophyta</taxon>
        <taxon>Spermatophyta</taxon>
        <taxon>Magnoliopsida</taxon>
        <taxon>Ranunculales</taxon>
        <taxon>Ranunculaceae</taxon>
        <taxon>Coptidoideae</taxon>
        <taxon>Coptis</taxon>
    </lineage>
</organism>
<dbReference type="GO" id="GO:0046872">
    <property type="term" value="F:metal ion binding"/>
    <property type="evidence" value="ECO:0007669"/>
    <property type="project" value="UniProtKB-KW"/>
</dbReference>
<gene>
    <name evidence="4" type="ORF">IFM89_009326</name>
</gene>
<evidence type="ECO:0000256" key="3">
    <source>
        <dbReference type="ARBA" id="ARBA00023211"/>
    </source>
</evidence>
<dbReference type="Proteomes" id="UP000631114">
    <property type="component" value="Unassembled WGS sequence"/>
</dbReference>
<dbReference type="PRINTS" id="PR00114">
    <property type="entry name" value="STPHPHTASE"/>
</dbReference>
<dbReference type="InterPro" id="IPR029052">
    <property type="entry name" value="Metallo-depent_PP-like"/>
</dbReference>
<dbReference type="PANTHER" id="PTHR45619">
    <property type="entry name" value="SERINE/THREONINE-PROTEIN PHOSPHATASE PP2A-RELATED"/>
    <property type="match status" value="1"/>
</dbReference>
<dbReference type="GO" id="GO:0004722">
    <property type="term" value="F:protein serine/threonine phosphatase activity"/>
    <property type="evidence" value="ECO:0007669"/>
    <property type="project" value="InterPro"/>
</dbReference>
<evidence type="ECO:0000256" key="2">
    <source>
        <dbReference type="ARBA" id="ARBA00022801"/>
    </source>
</evidence>
<sequence>MPNHQQLRHCNAVHESNVQPIHSPVTVCGDIHGQFNDLFKLFQTGGHVPETVPLESISNFNLCCFVFMLINHSITKVFARTHAVDGVSWGMAGETISSSTYAVCNSYWQQHQAYAKVLVGIHECYGFF</sequence>